<dbReference type="Pfam" id="PF01882">
    <property type="entry name" value="DUF58"/>
    <property type="match status" value="1"/>
</dbReference>
<dbReference type="AlphaFoldDB" id="A0A849L571"/>
<protein>
    <submittedName>
        <fullName evidence="2">DUF58 domain-containing protein</fullName>
    </submittedName>
</protein>
<dbReference type="PANTHER" id="PTHR33608:SF3">
    <property type="entry name" value="SLR2013 PROTEIN"/>
    <property type="match status" value="1"/>
</dbReference>
<dbReference type="PANTHER" id="PTHR33608">
    <property type="entry name" value="BLL2464 PROTEIN"/>
    <property type="match status" value="1"/>
</dbReference>
<organism evidence="2 3">
    <name type="scientific">Halovulum dunhuangense</name>
    <dbReference type="NCBI Taxonomy" id="1505036"/>
    <lineage>
        <taxon>Bacteria</taxon>
        <taxon>Pseudomonadati</taxon>
        <taxon>Pseudomonadota</taxon>
        <taxon>Alphaproteobacteria</taxon>
        <taxon>Rhodobacterales</taxon>
        <taxon>Paracoccaceae</taxon>
        <taxon>Halovulum</taxon>
    </lineage>
</organism>
<dbReference type="Gene3D" id="3.40.50.410">
    <property type="entry name" value="von Willebrand factor, type A domain"/>
    <property type="match status" value="1"/>
</dbReference>
<dbReference type="InterPro" id="IPR002881">
    <property type="entry name" value="DUF58"/>
</dbReference>
<keyword evidence="3" id="KW-1185">Reference proteome</keyword>
<evidence type="ECO:0000313" key="3">
    <source>
        <dbReference type="Proteomes" id="UP000572377"/>
    </source>
</evidence>
<proteinExistence type="predicted"/>
<evidence type="ECO:0000259" key="1">
    <source>
        <dbReference type="Pfam" id="PF01882"/>
    </source>
</evidence>
<name>A0A849L571_9RHOB</name>
<dbReference type="EMBL" id="JABFBC010000002">
    <property type="protein sequence ID" value="NNU81525.1"/>
    <property type="molecule type" value="Genomic_DNA"/>
</dbReference>
<comment type="caution">
    <text evidence="2">The sequence shown here is derived from an EMBL/GenBank/DDBJ whole genome shotgun (WGS) entry which is preliminary data.</text>
</comment>
<reference evidence="2 3" key="1">
    <citation type="submission" date="2020-05" db="EMBL/GenBank/DDBJ databases">
        <title>Gimesia benthica sp. nov., a novel planctomycete isolated from a deep-sea water sample of the Northwest Indian Ocean.</title>
        <authorList>
            <person name="Wang J."/>
            <person name="Ruan C."/>
            <person name="Song L."/>
            <person name="Zhu Y."/>
            <person name="Li A."/>
            <person name="Zheng X."/>
            <person name="Wang L."/>
            <person name="Lu Z."/>
            <person name="Huang Y."/>
            <person name="Du W."/>
            <person name="Zhou Y."/>
            <person name="Huang L."/>
            <person name="Dai X."/>
        </authorList>
    </citation>
    <scope>NUCLEOTIDE SEQUENCE [LARGE SCALE GENOMIC DNA]</scope>
    <source>
        <strain evidence="2 3">YYQ-30</strain>
    </source>
</reference>
<gene>
    <name evidence="2" type="ORF">HMH01_13880</name>
</gene>
<dbReference type="RefSeq" id="WP_171326363.1">
    <property type="nucleotide sequence ID" value="NZ_JABFBC010000002.1"/>
</dbReference>
<evidence type="ECO:0000313" key="2">
    <source>
        <dbReference type="EMBL" id="NNU81525.1"/>
    </source>
</evidence>
<dbReference type="Proteomes" id="UP000572377">
    <property type="component" value="Unassembled WGS sequence"/>
</dbReference>
<accession>A0A849L571</accession>
<dbReference type="SUPFAM" id="SSF53300">
    <property type="entry name" value="vWA-like"/>
    <property type="match status" value="1"/>
</dbReference>
<dbReference type="InterPro" id="IPR036465">
    <property type="entry name" value="vWFA_dom_sf"/>
</dbReference>
<sequence>MRPARRLLWLSAAVLALILIVVAAAPIPTGAAVAVLAAVVALCLADLAMAARASSVRLETGPPAEVFTGETATLPLLLVARGGAGLPRILDARAELDPALGGLVPLSVTAEGRRTARGTLRIPARRRGTYPLHALWLRWQSPLGLWEMTPRLPLGAELRVIPNIRPVTSGRIDTLVRSDLYGVKDTALRGEGSEFHQLREFTTGMDSRTIDWKRSARHRSLVAKEMRAERNHQIVLALDNGYLMRAEVDGLPRIDHAINAALGIAWAAALGGDLVGLYSFDAEPRAYMPPQPGRSAFPILRAQTARLGYSSVESNHTLALAHLGGLLSRRSLIVIFSDFADTTTAELLVENLAVLHRMHVIVFVSFRDPGLERRQDGRARAPQDVAEAVVAAEMARERQLVLDRLARIGVICIETAPAELTPRLLATYLDIKARELI</sequence>
<feature type="domain" description="DUF58" evidence="1">
    <location>
        <begin position="198"/>
        <end position="369"/>
    </location>
</feature>